<accession>A0A8H6LZT5</accession>
<dbReference type="OrthoDB" id="2794314at2759"/>
<proteinExistence type="predicted"/>
<dbReference type="AlphaFoldDB" id="A0A8H6LZT5"/>
<protein>
    <submittedName>
        <fullName evidence="1">Uncharacterized protein</fullName>
    </submittedName>
</protein>
<evidence type="ECO:0000313" key="2">
    <source>
        <dbReference type="Proteomes" id="UP000521943"/>
    </source>
</evidence>
<dbReference type="Proteomes" id="UP000521943">
    <property type="component" value="Unassembled WGS sequence"/>
</dbReference>
<comment type="caution">
    <text evidence="1">The sequence shown here is derived from an EMBL/GenBank/DDBJ whole genome shotgun (WGS) entry which is preliminary data.</text>
</comment>
<keyword evidence="2" id="KW-1185">Reference proteome</keyword>
<feature type="non-terminal residue" evidence="1">
    <location>
        <position position="1"/>
    </location>
</feature>
<reference evidence="1 2" key="1">
    <citation type="submission" date="2020-07" db="EMBL/GenBank/DDBJ databases">
        <title>Comparative genomics of pyrophilous fungi reveals a link between fire events and developmental genes.</title>
        <authorList>
            <consortium name="DOE Joint Genome Institute"/>
            <person name="Steindorff A.S."/>
            <person name="Carver A."/>
            <person name="Calhoun S."/>
            <person name="Stillman K."/>
            <person name="Liu H."/>
            <person name="Lipzen A."/>
            <person name="Pangilinan J."/>
            <person name="Labutti K."/>
            <person name="Bruns T.D."/>
            <person name="Grigoriev I.V."/>
        </authorList>
    </citation>
    <scope>NUCLEOTIDE SEQUENCE [LARGE SCALE GENOMIC DNA]</scope>
    <source>
        <strain evidence="1 2">CBS 144469</strain>
    </source>
</reference>
<organism evidence="1 2">
    <name type="scientific">Ephemerocybe angulata</name>
    <dbReference type="NCBI Taxonomy" id="980116"/>
    <lineage>
        <taxon>Eukaryota</taxon>
        <taxon>Fungi</taxon>
        <taxon>Dikarya</taxon>
        <taxon>Basidiomycota</taxon>
        <taxon>Agaricomycotina</taxon>
        <taxon>Agaricomycetes</taxon>
        <taxon>Agaricomycetidae</taxon>
        <taxon>Agaricales</taxon>
        <taxon>Agaricineae</taxon>
        <taxon>Psathyrellaceae</taxon>
        <taxon>Ephemerocybe</taxon>
    </lineage>
</organism>
<dbReference type="EMBL" id="JACGCI010000066">
    <property type="protein sequence ID" value="KAF6749030.1"/>
    <property type="molecule type" value="Genomic_DNA"/>
</dbReference>
<gene>
    <name evidence="1" type="ORF">DFP72DRAFT_819607</name>
</gene>
<sequence length="122" mass="13979">LINGIRSCDKRRGETSTWTEKKASKERGLPYSEANHRAVVALRCAENQRPYNMVEDRLYKVEVEMLRPGTTPPKPATVSRDVQRLFIDMAVLVAQYFMVRPFLSIFKISSFLTSDCGHPVFI</sequence>
<name>A0A8H6LZT5_9AGAR</name>
<evidence type="ECO:0000313" key="1">
    <source>
        <dbReference type="EMBL" id="KAF6749030.1"/>
    </source>
</evidence>